<dbReference type="AlphaFoldDB" id="T1EIU6"/>
<dbReference type="GO" id="GO:0046983">
    <property type="term" value="F:protein dimerization activity"/>
    <property type="evidence" value="ECO:0007669"/>
    <property type="project" value="InterPro"/>
</dbReference>
<organism evidence="13 14">
    <name type="scientific">Helobdella robusta</name>
    <name type="common">Californian leech</name>
    <dbReference type="NCBI Taxonomy" id="6412"/>
    <lineage>
        <taxon>Eukaryota</taxon>
        <taxon>Metazoa</taxon>
        <taxon>Spiralia</taxon>
        <taxon>Lophotrochozoa</taxon>
        <taxon>Annelida</taxon>
        <taxon>Clitellata</taxon>
        <taxon>Hirudinea</taxon>
        <taxon>Rhynchobdellida</taxon>
        <taxon>Glossiphoniidae</taxon>
        <taxon>Helobdella</taxon>
    </lineage>
</organism>
<keyword evidence="10" id="KW-0539">Nucleus</keyword>
<dbReference type="InterPro" id="IPR036638">
    <property type="entry name" value="HLH_DNA-bd_sf"/>
</dbReference>
<evidence type="ECO:0000259" key="11">
    <source>
        <dbReference type="PROSITE" id="PS50888"/>
    </source>
</evidence>
<reference evidence="14" key="1">
    <citation type="submission" date="2012-12" db="EMBL/GenBank/DDBJ databases">
        <authorList>
            <person name="Hellsten U."/>
            <person name="Grimwood J."/>
            <person name="Chapman J.A."/>
            <person name="Shapiro H."/>
            <person name="Aerts A."/>
            <person name="Otillar R.P."/>
            <person name="Terry A.Y."/>
            <person name="Boore J.L."/>
            <person name="Simakov O."/>
            <person name="Marletaz F."/>
            <person name="Cho S.-J."/>
            <person name="Edsinger-Gonzales E."/>
            <person name="Havlak P."/>
            <person name="Kuo D.-H."/>
            <person name="Larsson T."/>
            <person name="Lv J."/>
            <person name="Arendt D."/>
            <person name="Savage R."/>
            <person name="Osoegawa K."/>
            <person name="de Jong P."/>
            <person name="Lindberg D.R."/>
            <person name="Seaver E.C."/>
            <person name="Weisblat D.A."/>
            <person name="Putnam N.H."/>
            <person name="Grigoriev I.V."/>
            <person name="Rokhsar D.S."/>
        </authorList>
    </citation>
    <scope>NUCLEOTIDE SEQUENCE</scope>
</reference>
<keyword evidence="6" id="KW-0805">Transcription regulation</keyword>
<sequence>KKTTHNAIEKRYRLSINDRLLELKEVLVGKETKLNKSSILRKAIEYIRYLQNLNNKLKEE</sequence>
<name>T1EIU6_HELRO</name>
<keyword evidence="7" id="KW-0238">DNA-binding</keyword>
<dbReference type="Proteomes" id="UP000015101">
    <property type="component" value="Unassembled WGS sequence"/>
</dbReference>
<dbReference type="PANTHER" id="PTHR46062:SF1">
    <property type="entry name" value="LP12374P"/>
    <property type="match status" value="1"/>
</dbReference>
<proteinExistence type="predicted"/>
<dbReference type="GO" id="GO:0005634">
    <property type="term" value="C:nucleus"/>
    <property type="evidence" value="ECO:0007669"/>
    <property type="project" value="UniProtKB-SubCell"/>
</dbReference>
<keyword evidence="9" id="KW-0804">Transcription</keyword>
<evidence type="ECO:0000313" key="13">
    <source>
        <dbReference type="EnsemblMetazoa" id="HelroP138368"/>
    </source>
</evidence>
<dbReference type="CTD" id="20196496"/>
<feature type="domain" description="BHLH" evidence="11">
    <location>
        <begin position="1"/>
        <end position="50"/>
    </location>
</feature>
<dbReference type="STRING" id="6412.T1EIU6"/>
<dbReference type="eggNOG" id="KOG2588">
    <property type="taxonomic scope" value="Eukaryota"/>
</dbReference>
<dbReference type="GeneID" id="20196496"/>
<dbReference type="PANTHER" id="PTHR46062">
    <property type="entry name" value="STEROL REGULATORY ELEMENT-BINDING PROTEIN"/>
    <property type="match status" value="1"/>
</dbReference>
<keyword evidence="3" id="KW-0812">Transmembrane</keyword>
<dbReference type="HOGENOM" id="CLU_193247_0_0_1"/>
<evidence type="ECO:0000256" key="3">
    <source>
        <dbReference type="ARBA" id="ARBA00022692"/>
    </source>
</evidence>
<dbReference type="SUPFAM" id="SSF47459">
    <property type="entry name" value="HLH, helix-loop-helix DNA-binding domain"/>
    <property type="match status" value="1"/>
</dbReference>
<reference evidence="12 14" key="2">
    <citation type="journal article" date="2013" name="Nature">
        <title>Insights into bilaterian evolution from three spiralian genomes.</title>
        <authorList>
            <person name="Simakov O."/>
            <person name="Marletaz F."/>
            <person name="Cho S.J."/>
            <person name="Edsinger-Gonzales E."/>
            <person name="Havlak P."/>
            <person name="Hellsten U."/>
            <person name="Kuo D.H."/>
            <person name="Larsson T."/>
            <person name="Lv J."/>
            <person name="Arendt D."/>
            <person name="Savage R."/>
            <person name="Osoegawa K."/>
            <person name="de Jong P."/>
            <person name="Grimwood J."/>
            <person name="Chapman J.A."/>
            <person name="Shapiro H."/>
            <person name="Aerts A."/>
            <person name="Otillar R.P."/>
            <person name="Terry A.Y."/>
            <person name="Boore J.L."/>
            <person name="Grigoriev I.V."/>
            <person name="Lindberg D.R."/>
            <person name="Seaver E.C."/>
            <person name="Weisblat D.A."/>
            <person name="Putnam N.H."/>
            <person name="Rokhsar D.S."/>
        </authorList>
    </citation>
    <scope>NUCLEOTIDE SEQUENCE</scope>
</reference>
<dbReference type="Pfam" id="PF00010">
    <property type="entry name" value="HLH"/>
    <property type="match status" value="1"/>
</dbReference>
<evidence type="ECO:0000256" key="7">
    <source>
        <dbReference type="ARBA" id="ARBA00023125"/>
    </source>
</evidence>
<dbReference type="RefSeq" id="XP_009017934.1">
    <property type="nucleotide sequence ID" value="XM_009019686.1"/>
</dbReference>
<evidence type="ECO:0000256" key="2">
    <source>
        <dbReference type="ARBA" id="ARBA00004477"/>
    </source>
</evidence>
<keyword evidence="5" id="KW-1133">Transmembrane helix</keyword>
<evidence type="ECO:0000256" key="1">
    <source>
        <dbReference type="ARBA" id="ARBA00004123"/>
    </source>
</evidence>
<dbReference type="GO" id="GO:0005789">
    <property type="term" value="C:endoplasmic reticulum membrane"/>
    <property type="evidence" value="ECO:0007669"/>
    <property type="project" value="UniProtKB-SubCell"/>
</dbReference>
<dbReference type="EMBL" id="AMQM01004432">
    <property type="status" value="NOT_ANNOTATED_CDS"/>
    <property type="molecule type" value="Genomic_DNA"/>
</dbReference>
<dbReference type="KEGG" id="hro:HELRODRAFT_138368"/>
<dbReference type="EMBL" id="KB096551">
    <property type="protein sequence ID" value="ESO03998.1"/>
    <property type="molecule type" value="Genomic_DNA"/>
</dbReference>
<evidence type="ECO:0000256" key="6">
    <source>
        <dbReference type="ARBA" id="ARBA00023015"/>
    </source>
</evidence>
<evidence type="ECO:0000256" key="9">
    <source>
        <dbReference type="ARBA" id="ARBA00023163"/>
    </source>
</evidence>
<dbReference type="InParanoid" id="T1EIU6"/>
<evidence type="ECO:0000256" key="4">
    <source>
        <dbReference type="ARBA" id="ARBA00022824"/>
    </source>
</evidence>
<reference evidence="13" key="3">
    <citation type="submission" date="2015-06" db="UniProtKB">
        <authorList>
            <consortium name="EnsemblMetazoa"/>
        </authorList>
    </citation>
    <scope>IDENTIFICATION</scope>
</reference>
<comment type="subcellular location">
    <subcellularLocation>
        <location evidence="2">Endoplasmic reticulum membrane</location>
        <topology evidence="2">Multi-pass membrane protein</topology>
    </subcellularLocation>
    <subcellularLocation>
        <location evidence="1">Nucleus</location>
    </subcellularLocation>
</comment>
<dbReference type="EnsemblMetazoa" id="HelroT138368">
    <property type="protein sequence ID" value="HelroP138368"/>
    <property type="gene ID" value="HelroG138368"/>
</dbReference>
<accession>T1EIU6</accession>
<dbReference type="Gene3D" id="4.10.280.10">
    <property type="entry name" value="Helix-loop-helix DNA-binding domain"/>
    <property type="match status" value="1"/>
</dbReference>
<evidence type="ECO:0000256" key="10">
    <source>
        <dbReference type="ARBA" id="ARBA00023242"/>
    </source>
</evidence>
<dbReference type="SMART" id="SM00353">
    <property type="entry name" value="HLH"/>
    <property type="match status" value="1"/>
</dbReference>
<evidence type="ECO:0000256" key="5">
    <source>
        <dbReference type="ARBA" id="ARBA00022989"/>
    </source>
</evidence>
<keyword evidence="14" id="KW-1185">Reference proteome</keyword>
<evidence type="ECO:0000313" key="12">
    <source>
        <dbReference type="EMBL" id="ESO03998.1"/>
    </source>
</evidence>
<dbReference type="PROSITE" id="PS50888">
    <property type="entry name" value="BHLH"/>
    <property type="match status" value="1"/>
</dbReference>
<keyword evidence="8" id="KW-0472">Membrane</keyword>
<protein>
    <recommendedName>
        <fullName evidence="11">BHLH domain-containing protein</fullName>
    </recommendedName>
</protein>
<evidence type="ECO:0000256" key="8">
    <source>
        <dbReference type="ARBA" id="ARBA00023136"/>
    </source>
</evidence>
<gene>
    <name evidence="13" type="primary">20196496</name>
    <name evidence="12" type="ORF">HELRODRAFT_138368</name>
</gene>
<evidence type="ECO:0000313" key="14">
    <source>
        <dbReference type="Proteomes" id="UP000015101"/>
    </source>
</evidence>
<keyword evidence="4" id="KW-0256">Endoplasmic reticulum</keyword>
<dbReference type="InterPro" id="IPR011598">
    <property type="entry name" value="bHLH_dom"/>
</dbReference>
<dbReference type="GO" id="GO:0003677">
    <property type="term" value="F:DNA binding"/>
    <property type="evidence" value="ECO:0007669"/>
    <property type="project" value="UniProtKB-KW"/>
</dbReference>